<protein>
    <recommendedName>
        <fullName evidence="5">Apple domain-containing protein</fullName>
    </recommendedName>
</protein>
<dbReference type="Gene3D" id="2.100.10.30">
    <property type="entry name" value="Jacalin-like lectin domain"/>
    <property type="match status" value="1"/>
</dbReference>
<evidence type="ECO:0000256" key="1">
    <source>
        <dbReference type="SAM" id="SignalP"/>
    </source>
</evidence>
<keyword evidence="1" id="KW-0732">Signal</keyword>
<keyword evidence="4" id="KW-1185">Reference proteome</keyword>
<reference evidence="2 4" key="2">
    <citation type="journal article" date="2013" name="Nature">
        <title>Insights into bilaterian evolution from three spiralian genomes.</title>
        <authorList>
            <person name="Simakov O."/>
            <person name="Marletaz F."/>
            <person name="Cho S.J."/>
            <person name="Edsinger-Gonzales E."/>
            <person name="Havlak P."/>
            <person name="Hellsten U."/>
            <person name="Kuo D.H."/>
            <person name="Larsson T."/>
            <person name="Lv J."/>
            <person name="Arendt D."/>
            <person name="Savage R."/>
            <person name="Osoegawa K."/>
            <person name="de Jong P."/>
            <person name="Grimwood J."/>
            <person name="Chapman J.A."/>
            <person name="Shapiro H."/>
            <person name="Aerts A."/>
            <person name="Otillar R.P."/>
            <person name="Terry A.Y."/>
            <person name="Boore J.L."/>
            <person name="Grigoriev I.V."/>
            <person name="Lindberg D.R."/>
            <person name="Seaver E.C."/>
            <person name="Weisblat D.A."/>
            <person name="Putnam N.H."/>
            <person name="Rokhsar D.S."/>
        </authorList>
    </citation>
    <scope>NUCLEOTIDE SEQUENCE</scope>
    <source>
        <strain evidence="2 4">I ESC-2004</strain>
    </source>
</reference>
<evidence type="ECO:0000313" key="2">
    <source>
        <dbReference type="EMBL" id="ELT96370.1"/>
    </source>
</evidence>
<reference evidence="4" key="1">
    <citation type="submission" date="2012-12" db="EMBL/GenBank/DDBJ databases">
        <authorList>
            <person name="Hellsten U."/>
            <person name="Grimwood J."/>
            <person name="Chapman J.A."/>
            <person name="Shapiro H."/>
            <person name="Aerts A."/>
            <person name="Otillar R.P."/>
            <person name="Terry A.Y."/>
            <person name="Boore J.L."/>
            <person name="Simakov O."/>
            <person name="Marletaz F."/>
            <person name="Cho S.-J."/>
            <person name="Edsinger-Gonzales E."/>
            <person name="Havlak P."/>
            <person name="Kuo D.-H."/>
            <person name="Larsson T."/>
            <person name="Lv J."/>
            <person name="Arendt D."/>
            <person name="Savage R."/>
            <person name="Osoegawa K."/>
            <person name="de Jong P."/>
            <person name="Lindberg D.R."/>
            <person name="Seaver E.C."/>
            <person name="Weisblat D.A."/>
            <person name="Putnam N.H."/>
            <person name="Grigoriev I.V."/>
            <person name="Rokhsar D.S."/>
        </authorList>
    </citation>
    <scope>NUCLEOTIDE SEQUENCE</scope>
    <source>
        <strain evidence="4">I ESC-2004</strain>
    </source>
</reference>
<dbReference type="EMBL" id="KB308842">
    <property type="protein sequence ID" value="ELT96370.1"/>
    <property type="molecule type" value="Genomic_DNA"/>
</dbReference>
<accession>R7TZM1</accession>
<dbReference type="SUPFAM" id="SSF51101">
    <property type="entry name" value="Mannose-binding lectins"/>
    <property type="match status" value="1"/>
</dbReference>
<dbReference type="InterPro" id="IPR036404">
    <property type="entry name" value="Jacalin-like_lectin_dom_sf"/>
</dbReference>
<proteinExistence type="predicted"/>
<evidence type="ECO:0000313" key="3">
    <source>
        <dbReference type="EnsemblMetazoa" id="CapteP218574"/>
    </source>
</evidence>
<organism evidence="2">
    <name type="scientific">Capitella teleta</name>
    <name type="common">Polychaete worm</name>
    <dbReference type="NCBI Taxonomy" id="283909"/>
    <lineage>
        <taxon>Eukaryota</taxon>
        <taxon>Metazoa</taxon>
        <taxon>Spiralia</taxon>
        <taxon>Lophotrochozoa</taxon>
        <taxon>Annelida</taxon>
        <taxon>Polychaeta</taxon>
        <taxon>Sedentaria</taxon>
        <taxon>Scolecida</taxon>
        <taxon>Capitellidae</taxon>
        <taxon>Capitella</taxon>
    </lineage>
</organism>
<feature type="signal peptide" evidence="1">
    <location>
        <begin position="1"/>
        <end position="19"/>
    </location>
</feature>
<dbReference type="Proteomes" id="UP000014760">
    <property type="component" value="Unassembled WGS sequence"/>
</dbReference>
<dbReference type="EnsemblMetazoa" id="CapteT218574">
    <property type="protein sequence ID" value="CapteP218574"/>
    <property type="gene ID" value="CapteG218574"/>
</dbReference>
<feature type="chain" id="PRO_5008787491" description="Apple domain-containing protein" evidence="1">
    <location>
        <begin position="20"/>
        <end position="242"/>
    </location>
</feature>
<gene>
    <name evidence="2" type="ORF">CAPTEDRAFT_218574</name>
</gene>
<evidence type="ECO:0000313" key="4">
    <source>
        <dbReference type="Proteomes" id="UP000014760"/>
    </source>
</evidence>
<dbReference type="HOGENOM" id="CLU_1148136_0_0_1"/>
<sequence>MSDIKVLVTVVMLVSSGSAFTFKATGLDPPPAQDVLLEYGVRSSTAECALACLNDAKLCAGFRFEGSLCKGVPAPVRSNASATSSQNQFHVLQYHAGPMECVYGPYGRAVGVSLFNFSMSPDRGHIKRVDVYWFHWITGLAIQYSDGSNDSVIEGKSAWKKSFVIPDGETIMHTTVRFSTNVDSLSFVTDKGTKSERLGGTHGTHEDEIRGFGLQGILGEYKEGPDLRDGVQRMSFVFSKCP</sequence>
<dbReference type="EMBL" id="AMQN01011346">
    <property type="status" value="NOT_ANNOTATED_CDS"/>
    <property type="molecule type" value="Genomic_DNA"/>
</dbReference>
<dbReference type="AlphaFoldDB" id="R7TZM1"/>
<evidence type="ECO:0008006" key="5">
    <source>
        <dbReference type="Google" id="ProtNLM"/>
    </source>
</evidence>
<name>R7TZM1_CAPTE</name>
<reference evidence="3" key="3">
    <citation type="submission" date="2015-06" db="UniProtKB">
        <authorList>
            <consortium name="EnsemblMetazoa"/>
        </authorList>
    </citation>
    <scope>IDENTIFICATION</scope>
</reference>